<feature type="transmembrane region" description="Helical" evidence="1">
    <location>
        <begin position="39"/>
        <end position="58"/>
    </location>
</feature>
<evidence type="ECO:0008006" key="4">
    <source>
        <dbReference type="Google" id="ProtNLM"/>
    </source>
</evidence>
<evidence type="ECO:0000313" key="2">
    <source>
        <dbReference type="EMBL" id="RED15782.1"/>
    </source>
</evidence>
<reference evidence="2 3" key="1">
    <citation type="submission" date="2018-07" db="EMBL/GenBank/DDBJ databases">
        <title>Genomic Encyclopedia of Type Strains, Phase IV (KMG-IV): sequencing the most valuable type-strain genomes for metagenomic binning, comparative biology and taxonomic classification.</title>
        <authorList>
            <person name="Goeker M."/>
        </authorList>
    </citation>
    <scope>NUCLEOTIDE SEQUENCE [LARGE SCALE GENOMIC DNA]</scope>
    <source>
        <strain evidence="2 3">DSM 26725</strain>
    </source>
</reference>
<feature type="transmembrane region" description="Helical" evidence="1">
    <location>
        <begin position="276"/>
        <end position="302"/>
    </location>
</feature>
<accession>A0A3D9FDY9</accession>
<feature type="transmembrane region" description="Helical" evidence="1">
    <location>
        <begin position="110"/>
        <end position="130"/>
    </location>
</feature>
<dbReference type="EMBL" id="QRDP01000004">
    <property type="protein sequence ID" value="RED15782.1"/>
    <property type="molecule type" value="Genomic_DNA"/>
</dbReference>
<keyword evidence="1" id="KW-0812">Transmembrane</keyword>
<keyword evidence="1" id="KW-1133">Transmembrane helix</keyword>
<name>A0A3D9FDY9_9SPHN</name>
<dbReference type="AlphaFoldDB" id="A0A3D9FDY9"/>
<evidence type="ECO:0000256" key="1">
    <source>
        <dbReference type="SAM" id="Phobius"/>
    </source>
</evidence>
<feature type="transmembrane region" description="Helical" evidence="1">
    <location>
        <begin position="136"/>
        <end position="157"/>
    </location>
</feature>
<evidence type="ECO:0000313" key="3">
    <source>
        <dbReference type="Proteomes" id="UP000256310"/>
    </source>
</evidence>
<keyword evidence="1" id="KW-0472">Membrane</keyword>
<proteinExistence type="predicted"/>
<gene>
    <name evidence="2" type="ORF">DFR46_0788</name>
</gene>
<sequence>MATRRADVGTDLAETDEVERSTVSTGARHEGVWRYRGSYWGKMALGISVTLIIAYVLIDVEPRHNGGSWLGYTLGTAGGGLILWLTMLGVRKRAMTPGRWSLKGWTSAHVYLGLSLVVIGTLHTGFQLGWNVHTLAWVLMMIVIVTGIFGITVYGILPRQLSSNRDETTEAQMLETVTDIDRQLFDTAQPLDADGAAVIQEAIDETPFDGGIGQRLSGKYRGGGTARGLADFRARSSHGDRSLDELYDRLEALLARKQAALSRIRRHLRIKALLQIWLYIHVPMTFALLAALSAHIVSVFFYW</sequence>
<keyword evidence="3" id="KW-1185">Reference proteome</keyword>
<feature type="transmembrane region" description="Helical" evidence="1">
    <location>
        <begin position="70"/>
        <end position="90"/>
    </location>
</feature>
<comment type="caution">
    <text evidence="2">The sequence shown here is derived from an EMBL/GenBank/DDBJ whole genome shotgun (WGS) entry which is preliminary data.</text>
</comment>
<dbReference type="Proteomes" id="UP000256310">
    <property type="component" value="Unassembled WGS sequence"/>
</dbReference>
<organism evidence="2 3">
    <name type="scientific">Parasphingopyxis lamellibrachiae</name>
    <dbReference type="NCBI Taxonomy" id="680125"/>
    <lineage>
        <taxon>Bacteria</taxon>
        <taxon>Pseudomonadati</taxon>
        <taxon>Pseudomonadota</taxon>
        <taxon>Alphaproteobacteria</taxon>
        <taxon>Sphingomonadales</taxon>
        <taxon>Sphingomonadaceae</taxon>
        <taxon>Parasphingopyxis</taxon>
    </lineage>
</organism>
<protein>
    <recommendedName>
        <fullName evidence="4">Ferric reductase like protein</fullName>
    </recommendedName>
</protein>